<feature type="non-terminal residue" evidence="2">
    <location>
        <position position="1"/>
    </location>
</feature>
<organism evidence="2">
    <name type="scientific">Arion vulgaris</name>
    <dbReference type="NCBI Taxonomy" id="1028688"/>
    <lineage>
        <taxon>Eukaryota</taxon>
        <taxon>Metazoa</taxon>
        <taxon>Spiralia</taxon>
        <taxon>Lophotrochozoa</taxon>
        <taxon>Mollusca</taxon>
        <taxon>Gastropoda</taxon>
        <taxon>Heterobranchia</taxon>
        <taxon>Euthyneura</taxon>
        <taxon>Panpulmonata</taxon>
        <taxon>Eupulmonata</taxon>
        <taxon>Stylommatophora</taxon>
        <taxon>Helicina</taxon>
        <taxon>Arionoidea</taxon>
        <taxon>Arionidae</taxon>
        <taxon>Arion</taxon>
    </lineage>
</organism>
<evidence type="ECO:0000313" key="2">
    <source>
        <dbReference type="EMBL" id="CEK62308.1"/>
    </source>
</evidence>
<name>A0A0B6Z1B4_9EUPU</name>
<evidence type="ECO:0000256" key="1">
    <source>
        <dbReference type="SAM" id="MobiDB-lite"/>
    </source>
</evidence>
<reference evidence="2" key="1">
    <citation type="submission" date="2014-12" db="EMBL/GenBank/DDBJ databases">
        <title>Insight into the proteome of Arion vulgaris.</title>
        <authorList>
            <person name="Aradska J."/>
            <person name="Bulat T."/>
            <person name="Smidak R."/>
            <person name="Sarate P."/>
            <person name="Gangsoo J."/>
            <person name="Sialana F."/>
            <person name="Bilban M."/>
            <person name="Lubec G."/>
        </authorList>
    </citation>
    <scope>NUCLEOTIDE SEQUENCE</scope>
    <source>
        <tissue evidence="2">Skin</tissue>
    </source>
</reference>
<dbReference type="AlphaFoldDB" id="A0A0B6Z1B4"/>
<protein>
    <submittedName>
        <fullName evidence="2">Uncharacterized protein</fullName>
    </submittedName>
</protein>
<sequence>SVKVRKMARNERCEDDSVDSFDREYESEDVYFEEEVVDNESDNDDNNIVDERSDTELTCENVDER</sequence>
<proteinExistence type="predicted"/>
<dbReference type="EMBL" id="HACG01015443">
    <property type="protein sequence ID" value="CEK62308.1"/>
    <property type="molecule type" value="Transcribed_RNA"/>
</dbReference>
<feature type="region of interest" description="Disordered" evidence="1">
    <location>
        <begin position="1"/>
        <end position="65"/>
    </location>
</feature>
<feature type="compositionally biased region" description="Acidic residues" evidence="1">
    <location>
        <begin position="13"/>
        <end position="48"/>
    </location>
</feature>
<gene>
    <name evidence="2" type="primary">ORF44812</name>
</gene>
<accession>A0A0B6Z1B4</accession>